<accession>A0A917BRA1</accession>
<feature type="transmembrane region" description="Helical" evidence="8">
    <location>
        <begin position="182"/>
        <end position="202"/>
    </location>
</feature>
<evidence type="ECO:0000313" key="10">
    <source>
        <dbReference type="Proteomes" id="UP000606044"/>
    </source>
</evidence>
<dbReference type="EMBL" id="BMCT01000001">
    <property type="protein sequence ID" value="GGF54569.1"/>
    <property type="molecule type" value="Genomic_DNA"/>
</dbReference>
<protein>
    <submittedName>
        <fullName evidence="9">Enterobactin ABC transporter permease</fullName>
    </submittedName>
</protein>
<proteinExistence type="inferred from homology"/>
<comment type="similarity">
    <text evidence="2">Belongs to the binding-protein-dependent transport system permease family. FecCD subfamily.</text>
</comment>
<sequence length="322" mass="34684">MSPDFERRRARLVLALLAVAAAIAVLAFMTLGARGSWSFVLSFRGAKLAVLVLVAYAIAVSTVLFQTITGNRVLTPSLMGFDQLYMLLQTALVFLWGARGLTLLDPRALFALNVGVMVAFSLLLYRLLFARAGNSLHLLMLAGIVLGLLFRSLTTLLQRLINPNDFAVVQDRMFANFNGADGQLTLTCAALVLVVTLGLWRLSSTFDVLALGRDPAISLGVNHHRTVTLILMLVVALVAACTALVGPITFFGLLVANLAYLVMPSGKHRHTLPAAVLIAILFLVGGQTVLERVFAFNTALALVIEFLGGLAFILIVLKGRVR</sequence>
<evidence type="ECO:0000256" key="5">
    <source>
        <dbReference type="ARBA" id="ARBA00022692"/>
    </source>
</evidence>
<evidence type="ECO:0000256" key="8">
    <source>
        <dbReference type="SAM" id="Phobius"/>
    </source>
</evidence>
<dbReference type="GO" id="GO:0005886">
    <property type="term" value="C:plasma membrane"/>
    <property type="evidence" value="ECO:0007669"/>
    <property type="project" value="UniProtKB-SubCell"/>
</dbReference>
<dbReference type="Proteomes" id="UP000606044">
    <property type="component" value="Unassembled WGS sequence"/>
</dbReference>
<feature type="transmembrane region" description="Helical" evidence="8">
    <location>
        <begin position="108"/>
        <end position="129"/>
    </location>
</feature>
<feature type="transmembrane region" description="Helical" evidence="8">
    <location>
        <begin position="12"/>
        <end position="33"/>
    </location>
</feature>
<keyword evidence="4" id="KW-1003">Cell membrane</keyword>
<dbReference type="GO" id="GO:0022857">
    <property type="term" value="F:transmembrane transporter activity"/>
    <property type="evidence" value="ECO:0007669"/>
    <property type="project" value="InterPro"/>
</dbReference>
<evidence type="ECO:0000256" key="6">
    <source>
        <dbReference type="ARBA" id="ARBA00022989"/>
    </source>
</evidence>
<feature type="transmembrane region" description="Helical" evidence="8">
    <location>
        <begin position="135"/>
        <end position="153"/>
    </location>
</feature>
<keyword evidence="3" id="KW-0813">Transport</keyword>
<dbReference type="InterPro" id="IPR037294">
    <property type="entry name" value="ABC_BtuC-like"/>
</dbReference>
<organism evidence="9 10">
    <name type="scientific">Azorhizobium oxalatiphilum</name>
    <dbReference type="NCBI Taxonomy" id="980631"/>
    <lineage>
        <taxon>Bacteria</taxon>
        <taxon>Pseudomonadati</taxon>
        <taxon>Pseudomonadota</taxon>
        <taxon>Alphaproteobacteria</taxon>
        <taxon>Hyphomicrobiales</taxon>
        <taxon>Xanthobacteraceae</taxon>
        <taxon>Azorhizobium</taxon>
    </lineage>
</organism>
<feature type="transmembrane region" description="Helical" evidence="8">
    <location>
        <begin position="296"/>
        <end position="317"/>
    </location>
</feature>
<evidence type="ECO:0000256" key="4">
    <source>
        <dbReference type="ARBA" id="ARBA00022475"/>
    </source>
</evidence>
<reference evidence="9" key="1">
    <citation type="journal article" date="2014" name="Int. J. Syst. Evol. Microbiol.">
        <title>Complete genome sequence of Corynebacterium casei LMG S-19264T (=DSM 44701T), isolated from a smear-ripened cheese.</title>
        <authorList>
            <consortium name="US DOE Joint Genome Institute (JGI-PGF)"/>
            <person name="Walter F."/>
            <person name="Albersmeier A."/>
            <person name="Kalinowski J."/>
            <person name="Ruckert C."/>
        </authorList>
    </citation>
    <scope>NUCLEOTIDE SEQUENCE</scope>
    <source>
        <strain evidence="9">CCM 7897</strain>
    </source>
</reference>
<dbReference type="InterPro" id="IPR000522">
    <property type="entry name" value="ABC_transptr_permease_BtuC"/>
</dbReference>
<feature type="transmembrane region" description="Helical" evidence="8">
    <location>
        <begin position="229"/>
        <end position="260"/>
    </location>
</feature>
<gene>
    <name evidence="9" type="ORF">GCM10007301_12630</name>
</gene>
<reference evidence="9" key="2">
    <citation type="submission" date="2020-09" db="EMBL/GenBank/DDBJ databases">
        <authorList>
            <person name="Sun Q."/>
            <person name="Sedlacek I."/>
        </authorList>
    </citation>
    <scope>NUCLEOTIDE SEQUENCE</scope>
    <source>
        <strain evidence="9">CCM 7897</strain>
    </source>
</reference>
<dbReference type="RefSeq" id="WP_244644180.1">
    <property type="nucleotide sequence ID" value="NZ_BMCT01000001.1"/>
</dbReference>
<dbReference type="Gene3D" id="1.10.3470.10">
    <property type="entry name" value="ABC transporter involved in vitamin B12 uptake, BtuC"/>
    <property type="match status" value="1"/>
</dbReference>
<evidence type="ECO:0000256" key="7">
    <source>
        <dbReference type="ARBA" id="ARBA00023136"/>
    </source>
</evidence>
<dbReference type="SUPFAM" id="SSF81345">
    <property type="entry name" value="ABC transporter involved in vitamin B12 uptake, BtuC"/>
    <property type="match status" value="1"/>
</dbReference>
<evidence type="ECO:0000313" key="9">
    <source>
        <dbReference type="EMBL" id="GGF54569.1"/>
    </source>
</evidence>
<keyword evidence="6 8" id="KW-1133">Transmembrane helix</keyword>
<evidence type="ECO:0000256" key="2">
    <source>
        <dbReference type="ARBA" id="ARBA00007935"/>
    </source>
</evidence>
<feature type="transmembrane region" description="Helical" evidence="8">
    <location>
        <begin position="45"/>
        <end position="64"/>
    </location>
</feature>
<dbReference type="Pfam" id="PF01032">
    <property type="entry name" value="FecCD"/>
    <property type="match status" value="1"/>
</dbReference>
<keyword evidence="7 8" id="KW-0472">Membrane</keyword>
<keyword evidence="10" id="KW-1185">Reference proteome</keyword>
<feature type="transmembrane region" description="Helical" evidence="8">
    <location>
        <begin position="272"/>
        <end position="290"/>
    </location>
</feature>
<evidence type="ECO:0000256" key="3">
    <source>
        <dbReference type="ARBA" id="ARBA00022448"/>
    </source>
</evidence>
<dbReference type="GO" id="GO:0033214">
    <property type="term" value="P:siderophore-iron import into cell"/>
    <property type="evidence" value="ECO:0007669"/>
    <property type="project" value="TreeGrafter"/>
</dbReference>
<dbReference type="PANTHER" id="PTHR30472">
    <property type="entry name" value="FERRIC ENTEROBACTIN TRANSPORT SYSTEM PERMEASE PROTEIN"/>
    <property type="match status" value="1"/>
</dbReference>
<dbReference type="AlphaFoldDB" id="A0A917BRA1"/>
<keyword evidence="5 8" id="KW-0812">Transmembrane</keyword>
<dbReference type="PANTHER" id="PTHR30472:SF19">
    <property type="entry name" value="PETROBACTIN IMPORT SYSTEM PERMEASE PROTEIN YCLO"/>
    <property type="match status" value="1"/>
</dbReference>
<comment type="subcellular location">
    <subcellularLocation>
        <location evidence="1">Cell membrane</location>
        <topology evidence="1">Multi-pass membrane protein</topology>
    </subcellularLocation>
</comment>
<evidence type="ECO:0000256" key="1">
    <source>
        <dbReference type="ARBA" id="ARBA00004651"/>
    </source>
</evidence>
<name>A0A917BRA1_9HYPH</name>
<feature type="transmembrane region" description="Helical" evidence="8">
    <location>
        <begin position="84"/>
        <end position="101"/>
    </location>
</feature>
<comment type="caution">
    <text evidence="9">The sequence shown here is derived from an EMBL/GenBank/DDBJ whole genome shotgun (WGS) entry which is preliminary data.</text>
</comment>